<dbReference type="EC" id="3.4.21.-" evidence="1"/>
<keyword evidence="2" id="KW-1185">Reference proteome</keyword>
<keyword evidence="1" id="KW-0378">Hydrolase</keyword>
<reference evidence="1" key="1">
    <citation type="submission" date="2022-04" db="EMBL/GenBank/DDBJ databases">
        <title>Genome of the entomopathogenic fungus Entomophthora muscae.</title>
        <authorList>
            <person name="Elya C."/>
            <person name="Lovett B.R."/>
            <person name="Lee E."/>
            <person name="Macias A.M."/>
            <person name="Hajek A.E."/>
            <person name="De Bivort B.L."/>
            <person name="Kasson M.T."/>
            <person name="De Fine Licht H.H."/>
            <person name="Stajich J.E."/>
        </authorList>
    </citation>
    <scope>NUCLEOTIDE SEQUENCE</scope>
    <source>
        <strain evidence="1">Berkeley</strain>
    </source>
</reference>
<dbReference type="EMBL" id="QTSX02000626">
    <property type="protein sequence ID" value="KAJ9086849.1"/>
    <property type="molecule type" value="Genomic_DNA"/>
</dbReference>
<proteinExistence type="predicted"/>
<organism evidence="1 2">
    <name type="scientific">Entomophthora muscae</name>
    <dbReference type="NCBI Taxonomy" id="34485"/>
    <lineage>
        <taxon>Eukaryota</taxon>
        <taxon>Fungi</taxon>
        <taxon>Fungi incertae sedis</taxon>
        <taxon>Zoopagomycota</taxon>
        <taxon>Entomophthoromycotina</taxon>
        <taxon>Entomophthoromycetes</taxon>
        <taxon>Entomophthorales</taxon>
        <taxon>Entomophthoraceae</taxon>
        <taxon>Entomophthora</taxon>
    </lineage>
</organism>
<evidence type="ECO:0000313" key="1">
    <source>
        <dbReference type="EMBL" id="KAJ9086849.1"/>
    </source>
</evidence>
<accession>A0ACC2UJ73</accession>
<name>A0ACC2UJ73_9FUNG</name>
<protein>
    <submittedName>
        <fullName evidence="1">Epidermal growth factor-binding protein type B</fullName>
        <ecNumber evidence="1">3.4.21.-</ecNumber>
    </submittedName>
</protein>
<dbReference type="Proteomes" id="UP001165960">
    <property type="component" value="Unassembled WGS sequence"/>
</dbReference>
<evidence type="ECO:0000313" key="2">
    <source>
        <dbReference type="Proteomes" id="UP001165960"/>
    </source>
</evidence>
<comment type="caution">
    <text evidence="1">The sequence shown here is derived from an EMBL/GenBank/DDBJ whole genome shotgun (WGS) entry which is preliminary data.</text>
</comment>
<sequence>MNYLFVAGILSSIVAEGSDKPELGNFLDKFNEASAGFGRQSSWVPELRIFSSAEADEVKPKFKYPFLGFIRIDKHTDQEYLCSGTLLDSQSLLTSAHCVTEDYVRFFKVSFHRHNKKLKSKSENGTEHRFRKVIAHESYELKDGIPSNDIALVRLATPVPRLESKASLNYIRLPSTKLGNPPSDVELTIVGWGLSKPKGEQSDVLRHAEKLHLTDECYTKDSGLTKEQHLCATNAGNADPCSNDSGGPLLAPATDDGFIQIGIIPAQPKCGSSKKPGVYTRILGQVNWIKSTQAKLSA</sequence>
<gene>
    <name evidence="1" type="primary">KLK13_12</name>
    <name evidence="1" type="ORF">DSO57_1039290</name>
</gene>